<protein>
    <submittedName>
        <fullName evidence="2">Uncharacterized protein</fullName>
    </submittedName>
</protein>
<sequence length="114" mass="13164">MQIFDGSKQNQTLLELDEKWIIYENVVRRKRDISSKSIIQTQRSKKIGRQQDNPHLSTSKKPNNSDSIVDIQIPHPQLEPFDHLCMSQDLAQNASITQFYPLSIHTVDTPPPRV</sequence>
<keyword evidence="3" id="KW-1185">Reference proteome</keyword>
<reference evidence="3" key="2">
    <citation type="journal article" date="2016" name="Sci. Rep.">
        <title>Dictyocaulus viviparus genome, variome and transcriptome elucidate lungworm biology and support future intervention.</title>
        <authorList>
            <person name="McNulty S.N."/>
            <person name="Strube C."/>
            <person name="Rosa B.A."/>
            <person name="Martin J.C."/>
            <person name="Tyagi R."/>
            <person name="Choi Y.J."/>
            <person name="Wang Q."/>
            <person name="Hallsworth Pepin K."/>
            <person name="Zhang X."/>
            <person name="Ozersky P."/>
            <person name="Wilson R.K."/>
            <person name="Sternberg P.W."/>
            <person name="Gasser R.B."/>
            <person name="Mitreva M."/>
        </authorList>
    </citation>
    <scope>NUCLEOTIDE SEQUENCE [LARGE SCALE GENOMIC DNA]</scope>
    <source>
        <strain evidence="3">HannoverDv2000</strain>
    </source>
</reference>
<dbReference type="EMBL" id="KN716168">
    <property type="protein sequence ID" value="KJH52232.1"/>
    <property type="molecule type" value="Genomic_DNA"/>
</dbReference>
<evidence type="ECO:0000256" key="1">
    <source>
        <dbReference type="SAM" id="MobiDB-lite"/>
    </source>
</evidence>
<reference evidence="2 3" key="1">
    <citation type="submission" date="2013-11" db="EMBL/GenBank/DDBJ databases">
        <title>Draft genome of the bovine lungworm Dictyocaulus viviparus.</title>
        <authorList>
            <person name="Mitreva M."/>
        </authorList>
    </citation>
    <scope>NUCLEOTIDE SEQUENCE [LARGE SCALE GENOMIC DNA]</scope>
    <source>
        <strain evidence="2 3">HannoverDv2000</strain>
    </source>
</reference>
<evidence type="ECO:0000313" key="2">
    <source>
        <dbReference type="EMBL" id="KJH52232.1"/>
    </source>
</evidence>
<evidence type="ECO:0000313" key="3">
    <source>
        <dbReference type="Proteomes" id="UP000053766"/>
    </source>
</evidence>
<gene>
    <name evidence="2" type="ORF">DICVIV_01560</name>
</gene>
<proteinExistence type="predicted"/>
<dbReference type="Proteomes" id="UP000053766">
    <property type="component" value="Unassembled WGS sequence"/>
</dbReference>
<feature type="region of interest" description="Disordered" evidence="1">
    <location>
        <begin position="34"/>
        <end position="68"/>
    </location>
</feature>
<accession>A0A0D8Y7S6</accession>
<organism evidence="2 3">
    <name type="scientific">Dictyocaulus viviparus</name>
    <name type="common">Bovine lungworm</name>
    <dbReference type="NCBI Taxonomy" id="29172"/>
    <lineage>
        <taxon>Eukaryota</taxon>
        <taxon>Metazoa</taxon>
        <taxon>Ecdysozoa</taxon>
        <taxon>Nematoda</taxon>
        <taxon>Chromadorea</taxon>
        <taxon>Rhabditida</taxon>
        <taxon>Rhabditina</taxon>
        <taxon>Rhabditomorpha</taxon>
        <taxon>Strongyloidea</taxon>
        <taxon>Metastrongylidae</taxon>
        <taxon>Dictyocaulus</taxon>
    </lineage>
</organism>
<dbReference type="AlphaFoldDB" id="A0A0D8Y7S6"/>
<feature type="compositionally biased region" description="Polar residues" evidence="1">
    <location>
        <begin position="50"/>
        <end position="67"/>
    </location>
</feature>
<name>A0A0D8Y7S6_DICVI</name>